<accession>A0A0K2GYN4</accession>
<evidence type="ECO:0000313" key="1">
    <source>
        <dbReference type="EMBL" id="ALA66591.1"/>
    </source>
</evidence>
<protein>
    <submittedName>
        <fullName evidence="1">Membrane protein</fullName>
    </submittedName>
</protein>
<dbReference type="KEGG" id="clw:CLAC_01310"/>
<dbReference type="AlphaFoldDB" id="A0A0K2GYN4"/>
<keyword evidence="2" id="KW-1185">Reference proteome</keyword>
<evidence type="ECO:0000313" key="2">
    <source>
        <dbReference type="Proteomes" id="UP000058446"/>
    </source>
</evidence>
<organism evidence="1 2">
    <name type="scientific">Corynebacterium lactis RW2-5</name>
    <dbReference type="NCBI Taxonomy" id="1408189"/>
    <lineage>
        <taxon>Bacteria</taxon>
        <taxon>Bacillati</taxon>
        <taxon>Actinomycetota</taxon>
        <taxon>Actinomycetes</taxon>
        <taxon>Mycobacteriales</taxon>
        <taxon>Corynebacteriaceae</taxon>
        <taxon>Corynebacterium</taxon>
    </lineage>
</organism>
<dbReference type="Proteomes" id="UP000058446">
    <property type="component" value="Chromosome"/>
</dbReference>
<proteinExistence type="predicted"/>
<dbReference type="EMBL" id="CP006841">
    <property type="protein sequence ID" value="ALA66591.1"/>
    <property type="molecule type" value="Genomic_DNA"/>
</dbReference>
<dbReference type="RefSeq" id="WP_053411373.1">
    <property type="nucleotide sequence ID" value="NZ_CP006841.1"/>
</dbReference>
<dbReference type="OrthoDB" id="4422894at2"/>
<reference evidence="1 2" key="1">
    <citation type="submission" date="2013-10" db="EMBL/GenBank/DDBJ databases">
        <title>Complete genome sequence of Corynebacterium lactis DSM 45799(T), isolated from raw cow milk.</title>
        <authorList>
            <person name="Ruckert C."/>
            <person name="Albersmeier A."/>
            <person name="Lipski A."/>
            <person name="Kalinowski J."/>
        </authorList>
    </citation>
    <scope>NUCLEOTIDE SEQUENCE [LARGE SCALE GENOMIC DNA]</scope>
    <source>
        <strain evidence="1 2">RW2-5</strain>
    </source>
</reference>
<dbReference type="PATRIC" id="fig|1408189.4.peg.261"/>
<sequence length="134" mass="14636">MANAVAKRYPGEEHFVDGYVPQSMNAEYSSLHRSITWIGMGLVLASLAAWGTFIFGLATTVYSDTSNSAHSHGVIANGEMDYTSYSDQWTNFDGSLFLWGGLIVAIVLVVAGFTCISIGRRAYKAYKKEFGGHH</sequence>
<dbReference type="STRING" id="1408189.CLAC_01310"/>
<gene>
    <name evidence="1" type="ORF">CLAC_01310</name>
</gene>
<name>A0A0K2GYN4_9CORY</name>